<name>A0A2J6RF17_HYAVF</name>
<dbReference type="PANTHER" id="PTHR42109:SF2">
    <property type="entry name" value="INTEGRAL MEMBRANE PROTEIN"/>
    <property type="match status" value="1"/>
</dbReference>
<protein>
    <recommendedName>
        <fullName evidence="3">DUF7702 domain-containing protein</fullName>
    </recommendedName>
</protein>
<evidence type="ECO:0000259" key="3">
    <source>
        <dbReference type="Pfam" id="PF24800"/>
    </source>
</evidence>
<dbReference type="Proteomes" id="UP000235786">
    <property type="component" value="Unassembled WGS sequence"/>
</dbReference>
<dbReference type="EMBL" id="KZ613950">
    <property type="protein sequence ID" value="PMD37098.1"/>
    <property type="molecule type" value="Genomic_DNA"/>
</dbReference>
<feature type="transmembrane region" description="Helical" evidence="2">
    <location>
        <begin position="6"/>
        <end position="27"/>
    </location>
</feature>
<evidence type="ECO:0000313" key="4">
    <source>
        <dbReference type="EMBL" id="PMD37098.1"/>
    </source>
</evidence>
<keyword evidence="2" id="KW-0812">Transmembrane</keyword>
<feature type="region of interest" description="Disordered" evidence="1">
    <location>
        <begin position="260"/>
        <end position="280"/>
    </location>
</feature>
<gene>
    <name evidence="4" type="ORF">L207DRAFT_532659</name>
</gene>
<dbReference type="InterPro" id="IPR056119">
    <property type="entry name" value="DUF7702"/>
</dbReference>
<reference evidence="4 5" key="1">
    <citation type="submission" date="2016-04" db="EMBL/GenBank/DDBJ databases">
        <title>A degradative enzymes factory behind the ericoid mycorrhizal symbiosis.</title>
        <authorList>
            <consortium name="DOE Joint Genome Institute"/>
            <person name="Martino E."/>
            <person name="Morin E."/>
            <person name="Grelet G."/>
            <person name="Kuo A."/>
            <person name="Kohler A."/>
            <person name="Daghino S."/>
            <person name="Barry K."/>
            <person name="Choi C."/>
            <person name="Cichocki N."/>
            <person name="Clum A."/>
            <person name="Copeland A."/>
            <person name="Hainaut M."/>
            <person name="Haridas S."/>
            <person name="Labutti K."/>
            <person name="Lindquist E."/>
            <person name="Lipzen A."/>
            <person name="Khouja H.-R."/>
            <person name="Murat C."/>
            <person name="Ohm R."/>
            <person name="Olson A."/>
            <person name="Spatafora J."/>
            <person name="Veneault-Fourrey C."/>
            <person name="Henrissat B."/>
            <person name="Grigoriev I."/>
            <person name="Martin F."/>
            <person name="Perotto S."/>
        </authorList>
    </citation>
    <scope>NUCLEOTIDE SEQUENCE [LARGE SCALE GENOMIC DNA]</scope>
    <source>
        <strain evidence="4 5">F</strain>
    </source>
</reference>
<dbReference type="PANTHER" id="PTHR42109">
    <property type="entry name" value="UNPLACED GENOMIC SCAFFOLD UM_SCAF_CONTIG_1.265, WHOLE GENOME SHOTGUN SEQUENCE"/>
    <property type="match status" value="1"/>
</dbReference>
<feature type="transmembrane region" description="Helical" evidence="2">
    <location>
        <begin position="188"/>
        <end position="205"/>
    </location>
</feature>
<dbReference type="AlphaFoldDB" id="A0A2J6RF17"/>
<dbReference type="OrthoDB" id="2560628at2759"/>
<evidence type="ECO:0000313" key="5">
    <source>
        <dbReference type="Proteomes" id="UP000235786"/>
    </source>
</evidence>
<dbReference type="Pfam" id="PF24800">
    <property type="entry name" value="DUF7702"/>
    <property type="match status" value="1"/>
</dbReference>
<organism evidence="4 5">
    <name type="scientific">Hyaloscypha variabilis (strain UAMH 11265 / GT02V1 / F)</name>
    <name type="common">Meliniomyces variabilis</name>
    <dbReference type="NCBI Taxonomy" id="1149755"/>
    <lineage>
        <taxon>Eukaryota</taxon>
        <taxon>Fungi</taxon>
        <taxon>Dikarya</taxon>
        <taxon>Ascomycota</taxon>
        <taxon>Pezizomycotina</taxon>
        <taxon>Leotiomycetes</taxon>
        <taxon>Helotiales</taxon>
        <taxon>Hyaloscyphaceae</taxon>
        <taxon>Hyaloscypha</taxon>
        <taxon>Hyaloscypha variabilis</taxon>
    </lineage>
</organism>
<keyword evidence="5" id="KW-1185">Reference proteome</keyword>
<feature type="transmembrane region" description="Helical" evidence="2">
    <location>
        <begin position="109"/>
        <end position="130"/>
    </location>
</feature>
<evidence type="ECO:0000256" key="2">
    <source>
        <dbReference type="SAM" id="Phobius"/>
    </source>
</evidence>
<keyword evidence="2" id="KW-0472">Membrane</keyword>
<feature type="transmembrane region" description="Helical" evidence="2">
    <location>
        <begin position="225"/>
        <end position="249"/>
    </location>
</feature>
<sequence length="318" mass="34998">MTFDYRSSVSIGELCIYSSALIIGIFLAARPGFGRNWGWFYLILFCLARIIGPAMQLSTLHGSPRASIYEGYAILNNVAISPLELVILGTLNRLLDSIHKTYNTFLRTFMLQIIQVVVVLGLILGVVGGVRAGNSFEEGNASGQHVFHPGPLGKAGSILLISCYVAIVIITALLSIFKSHLEAGETRLLLAVVLSLPFLLVRLIYTGFSTFSYNPKFNILDGDTTIFLCVALIEELIIVIIFEVTWLTLRRQVKEQHNKARRQIDSSNGSDPTQPKRGKSTGQIALGFAKATIFGHLVMLFVNRSHARSGVEMQARRA</sequence>
<feature type="domain" description="DUF7702" evidence="3">
    <location>
        <begin position="3"/>
        <end position="251"/>
    </location>
</feature>
<keyword evidence="2" id="KW-1133">Transmembrane helix</keyword>
<feature type="transmembrane region" description="Helical" evidence="2">
    <location>
        <begin position="155"/>
        <end position="176"/>
    </location>
</feature>
<feature type="transmembrane region" description="Helical" evidence="2">
    <location>
        <begin position="39"/>
        <end position="57"/>
    </location>
</feature>
<accession>A0A2J6RF17</accession>
<proteinExistence type="predicted"/>
<dbReference type="STRING" id="1149755.A0A2J6RF17"/>
<feature type="transmembrane region" description="Helical" evidence="2">
    <location>
        <begin position="69"/>
        <end position="88"/>
    </location>
</feature>
<evidence type="ECO:0000256" key="1">
    <source>
        <dbReference type="SAM" id="MobiDB-lite"/>
    </source>
</evidence>